<keyword evidence="2" id="KW-0805">Transcription regulation</keyword>
<keyword evidence="5" id="KW-0539">Nucleus</keyword>
<dbReference type="Gene3D" id="1.20.5.170">
    <property type="match status" value="1"/>
</dbReference>
<comment type="caution">
    <text evidence="9">The sequence shown here is derived from an EMBL/GenBank/DDBJ whole genome shotgun (WGS) entry which is preliminary data.</text>
</comment>
<keyword evidence="10" id="KW-1185">Reference proteome</keyword>
<protein>
    <submittedName>
        <fullName evidence="9">G7025 protein</fullName>
    </submittedName>
</protein>
<evidence type="ECO:0000259" key="8">
    <source>
        <dbReference type="PROSITE" id="PS00036"/>
    </source>
</evidence>
<evidence type="ECO:0000256" key="4">
    <source>
        <dbReference type="ARBA" id="ARBA00023163"/>
    </source>
</evidence>
<dbReference type="Pfam" id="PF00170">
    <property type="entry name" value="bZIP_1"/>
    <property type="match status" value="1"/>
</dbReference>
<accession>A0ABP1FY04</accession>
<keyword evidence="6" id="KW-0175">Coiled coil</keyword>
<reference evidence="9 10" key="1">
    <citation type="submission" date="2024-06" db="EMBL/GenBank/DDBJ databases">
        <authorList>
            <person name="Kraege A."/>
            <person name="Thomma B."/>
        </authorList>
    </citation>
    <scope>NUCLEOTIDE SEQUENCE [LARGE SCALE GENOMIC DNA]</scope>
</reference>
<comment type="subcellular location">
    <subcellularLocation>
        <location evidence="1">Nucleus</location>
    </subcellularLocation>
</comment>
<dbReference type="InterPro" id="IPR046347">
    <property type="entry name" value="bZIP_sf"/>
</dbReference>
<evidence type="ECO:0000313" key="9">
    <source>
        <dbReference type="EMBL" id="CAL5224351.1"/>
    </source>
</evidence>
<proteinExistence type="predicted"/>
<dbReference type="PROSITE" id="PS00036">
    <property type="entry name" value="BZIP_BASIC"/>
    <property type="match status" value="1"/>
</dbReference>
<evidence type="ECO:0000256" key="7">
    <source>
        <dbReference type="SAM" id="MobiDB-lite"/>
    </source>
</evidence>
<feature type="coiled-coil region" evidence="6">
    <location>
        <begin position="112"/>
        <end position="174"/>
    </location>
</feature>
<evidence type="ECO:0000256" key="5">
    <source>
        <dbReference type="ARBA" id="ARBA00023242"/>
    </source>
</evidence>
<dbReference type="Proteomes" id="UP001497392">
    <property type="component" value="Unassembled WGS sequence"/>
</dbReference>
<evidence type="ECO:0000256" key="6">
    <source>
        <dbReference type="SAM" id="Coils"/>
    </source>
</evidence>
<dbReference type="PANTHER" id="PTHR45764:SF38">
    <property type="entry name" value="BZIP TRANSCRIPTION FACTOR 44"/>
    <property type="match status" value="1"/>
</dbReference>
<dbReference type="SUPFAM" id="SSF57959">
    <property type="entry name" value="Leucine zipper domain"/>
    <property type="match status" value="1"/>
</dbReference>
<evidence type="ECO:0000313" key="10">
    <source>
        <dbReference type="Proteomes" id="UP001497392"/>
    </source>
</evidence>
<evidence type="ECO:0000256" key="3">
    <source>
        <dbReference type="ARBA" id="ARBA00023125"/>
    </source>
</evidence>
<feature type="compositionally biased region" description="Basic and acidic residues" evidence="7">
    <location>
        <begin position="42"/>
        <end position="57"/>
    </location>
</feature>
<dbReference type="InterPro" id="IPR004827">
    <property type="entry name" value="bZIP"/>
</dbReference>
<gene>
    <name evidence="9" type="primary">g7025</name>
    <name evidence="9" type="ORF">VP750_LOCUS6010</name>
</gene>
<feature type="domain" description="BZIP" evidence="8">
    <location>
        <begin position="86"/>
        <end position="100"/>
    </location>
</feature>
<organism evidence="9 10">
    <name type="scientific">Coccomyxa viridis</name>
    <dbReference type="NCBI Taxonomy" id="1274662"/>
    <lineage>
        <taxon>Eukaryota</taxon>
        <taxon>Viridiplantae</taxon>
        <taxon>Chlorophyta</taxon>
        <taxon>core chlorophytes</taxon>
        <taxon>Trebouxiophyceae</taxon>
        <taxon>Trebouxiophyceae incertae sedis</taxon>
        <taxon>Coccomyxaceae</taxon>
        <taxon>Coccomyxa</taxon>
    </lineage>
</organism>
<sequence length="335" mass="36717">MCIIRDGRALEGPPQPIEVRDGEDSFYSELPYTAPPPATLGPHDEGSSHIHEEEGVKKRQRGRPVVYQGDPDAPGLEPEQRRQLLRRISNRESARRIRHRHQEELASLCAKAAELAESCKALTAQVDALKLQRSLSEALEKRLNEELRQKDEQVNEAQRKSDSLQSEIIELTLRLYAREQETLRLEMCLEMQGCRPAMSTPCGPRPCTEVLSKPGSGSLSQTWHHPSTPSNSIAEHIFDGAWAPFLNMGRATCPAGQQHAGGQADPACPLSVPAACGLVSSMPYESPPSILPDMDMVLPDLSSLSEDAPQGSFKDLIRDLGLLPDIESGARAALA</sequence>
<dbReference type="PANTHER" id="PTHR45764">
    <property type="entry name" value="BZIP TRANSCRIPTION FACTOR 44"/>
    <property type="match status" value="1"/>
</dbReference>
<feature type="region of interest" description="Disordered" evidence="7">
    <location>
        <begin position="1"/>
        <end position="81"/>
    </location>
</feature>
<keyword evidence="4" id="KW-0804">Transcription</keyword>
<dbReference type="EMBL" id="CAXHTA020000010">
    <property type="protein sequence ID" value="CAL5224351.1"/>
    <property type="molecule type" value="Genomic_DNA"/>
</dbReference>
<evidence type="ECO:0000256" key="1">
    <source>
        <dbReference type="ARBA" id="ARBA00004123"/>
    </source>
</evidence>
<dbReference type="InterPro" id="IPR045314">
    <property type="entry name" value="bZIP_plant_GBF1"/>
</dbReference>
<name>A0ABP1FY04_9CHLO</name>
<keyword evidence="3" id="KW-0238">DNA-binding</keyword>
<dbReference type="CDD" id="cd14702">
    <property type="entry name" value="bZIP_plant_GBF1"/>
    <property type="match status" value="1"/>
</dbReference>
<evidence type="ECO:0000256" key="2">
    <source>
        <dbReference type="ARBA" id="ARBA00023015"/>
    </source>
</evidence>